<accession>A0A0K0FW38</accession>
<name>A0A0K0FW38_STRVS</name>
<protein>
    <submittedName>
        <fullName evidence="2">Integrase, catalytic region, zinc finger, CCHC-type, peptidase aspartic, catalytic</fullName>
    </submittedName>
</protein>
<dbReference type="Proteomes" id="UP000035680">
    <property type="component" value="Unassembled WGS sequence"/>
</dbReference>
<reference evidence="2" key="2">
    <citation type="submission" date="2015-08" db="UniProtKB">
        <authorList>
            <consortium name="WormBaseParasite"/>
        </authorList>
    </citation>
    <scope>IDENTIFICATION</scope>
</reference>
<reference evidence="1" key="1">
    <citation type="submission" date="2014-07" db="EMBL/GenBank/DDBJ databases">
        <authorList>
            <person name="Martin A.A"/>
            <person name="De Silva N."/>
        </authorList>
    </citation>
    <scope>NUCLEOTIDE SEQUENCE</scope>
</reference>
<dbReference type="WBParaSite" id="SVE_1655600.1">
    <property type="protein sequence ID" value="SVE_1655600.1"/>
    <property type="gene ID" value="SVE_1655600"/>
</dbReference>
<sequence length="400" mass="45794">MFNKAVKPLTECYSSFTITFKTMLIDVVSRAAVDFCLLLKMLNDTPQPVKEAVGQATCLVVVPSPKNVDKRRKESRMASPPQVVVPRKCHSCQQPEHISTSCPLKTDPNPMTEALLLFESFNFDPHQLVASINSGAEINVFTAYMIDAYVNVGIDVRKFSRMVVSGVCKKEVAAFANFLIYSVATQKAVAVNVFFVHEIIDELTTHVFDEKNKLLDDLNEFMFDGSYDKLSYIRKYDKNIDYLQPKVVVLPNKMIYFLPKGKHSLTYLVRKLVATLSSHINVILHEDMKYYVFVDHCHYKYHKDYLNEALKEVPNLFSNPLEHDGNTLKLLDHDHENVDDDAFLNNQRELFDNGHQSEPYNIADSLAKDKPIDKMLKSIKEHKEPDKYFPKVEKNVVTST</sequence>
<dbReference type="AlphaFoldDB" id="A0A0K0FW38"/>
<keyword evidence="1" id="KW-1185">Reference proteome</keyword>
<evidence type="ECO:0000313" key="2">
    <source>
        <dbReference type="WBParaSite" id="SVE_1655600.1"/>
    </source>
</evidence>
<proteinExistence type="predicted"/>
<organism evidence="1 2">
    <name type="scientific">Strongyloides venezuelensis</name>
    <name type="common">Threadworm</name>
    <dbReference type="NCBI Taxonomy" id="75913"/>
    <lineage>
        <taxon>Eukaryota</taxon>
        <taxon>Metazoa</taxon>
        <taxon>Ecdysozoa</taxon>
        <taxon>Nematoda</taxon>
        <taxon>Chromadorea</taxon>
        <taxon>Rhabditida</taxon>
        <taxon>Tylenchina</taxon>
        <taxon>Panagrolaimomorpha</taxon>
        <taxon>Strongyloidoidea</taxon>
        <taxon>Strongyloididae</taxon>
        <taxon>Strongyloides</taxon>
    </lineage>
</organism>
<evidence type="ECO:0000313" key="1">
    <source>
        <dbReference type="Proteomes" id="UP000035680"/>
    </source>
</evidence>